<protein>
    <submittedName>
        <fullName evidence="1">Uncharacterized protein</fullName>
    </submittedName>
</protein>
<dbReference type="AlphaFoldDB" id="D3FEG3"/>
<reference evidence="2" key="2">
    <citation type="submission" date="2010-01" db="EMBL/GenBank/DDBJ databases">
        <title>The complete genome of Conexibacter woesei DSM 14684.</title>
        <authorList>
            <consortium name="US DOE Joint Genome Institute (JGI-PGF)"/>
            <person name="Lucas S."/>
            <person name="Copeland A."/>
            <person name="Lapidus A."/>
            <person name="Glavina del Rio T."/>
            <person name="Dalin E."/>
            <person name="Tice H."/>
            <person name="Bruce D."/>
            <person name="Goodwin L."/>
            <person name="Pitluck S."/>
            <person name="Kyrpides N."/>
            <person name="Mavromatis K."/>
            <person name="Ivanova N."/>
            <person name="Mikhailova N."/>
            <person name="Chertkov O."/>
            <person name="Brettin T."/>
            <person name="Detter J.C."/>
            <person name="Han C."/>
            <person name="Larimer F."/>
            <person name="Land M."/>
            <person name="Hauser L."/>
            <person name="Markowitz V."/>
            <person name="Cheng J.-F."/>
            <person name="Hugenholtz P."/>
            <person name="Woyke T."/>
            <person name="Wu D."/>
            <person name="Pukall R."/>
            <person name="Steenblock K."/>
            <person name="Schneider S."/>
            <person name="Klenk H.-P."/>
            <person name="Eisen J.A."/>
        </authorList>
    </citation>
    <scope>NUCLEOTIDE SEQUENCE [LARGE SCALE GENOMIC DNA]</scope>
    <source>
        <strain evidence="2">DSM 14684 / CIP 108061 / JCM 11494 / NBRC 100937 / ID131577</strain>
    </source>
</reference>
<sequence>MQLLGLSEDELCTLLAVDPLSLLSGQLDHRPELPILLDLLADAEERAGAPVLRRWVRANGPAGRPLDALLRRDFGAFEDALGELAQRGFVLRSPGSG</sequence>
<dbReference type="Proteomes" id="UP000008229">
    <property type="component" value="Chromosome"/>
</dbReference>
<name>D3FEG3_CONWI</name>
<gene>
    <name evidence="1" type="ordered locus">Cwoe_5249</name>
</gene>
<dbReference type="RefSeq" id="WP_012936706.1">
    <property type="nucleotide sequence ID" value="NC_013739.1"/>
</dbReference>
<proteinExistence type="predicted"/>
<keyword evidence="2" id="KW-1185">Reference proteome</keyword>
<dbReference type="HOGENOM" id="CLU_2341940_0_0_11"/>
<dbReference type="STRING" id="469383.Cwoe_5249"/>
<organism evidence="1 2">
    <name type="scientific">Conexibacter woesei (strain DSM 14684 / CCUG 47730 / CIP 108061 / JCM 11494 / NBRC 100937 / ID131577)</name>
    <dbReference type="NCBI Taxonomy" id="469383"/>
    <lineage>
        <taxon>Bacteria</taxon>
        <taxon>Bacillati</taxon>
        <taxon>Actinomycetota</taxon>
        <taxon>Thermoleophilia</taxon>
        <taxon>Solirubrobacterales</taxon>
        <taxon>Conexibacteraceae</taxon>
        <taxon>Conexibacter</taxon>
    </lineage>
</organism>
<dbReference type="EMBL" id="CP001854">
    <property type="protein sequence ID" value="ADB53655.1"/>
    <property type="molecule type" value="Genomic_DNA"/>
</dbReference>
<reference evidence="1 2" key="1">
    <citation type="journal article" date="2010" name="Stand. Genomic Sci.">
        <title>Complete genome sequence of Conexibacter woesei type strain (ID131577).</title>
        <authorList>
            <person name="Pukall R."/>
            <person name="Lapidus A."/>
            <person name="Glavina Del Rio T."/>
            <person name="Copeland A."/>
            <person name="Tice H."/>
            <person name="Cheng J.-F."/>
            <person name="Lucas S."/>
            <person name="Chen F."/>
            <person name="Nolan M."/>
            <person name="Bruce D."/>
            <person name="Goodwin L."/>
            <person name="Pitluck S."/>
            <person name="Mavromatis K."/>
            <person name="Ivanova N."/>
            <person name="Ovchinnikova G."/>
            <person name="Pati A."/>
            <person name="Chen A."/>
            <person name="Palaniappan K."/>
            <person name="Land M."/>
            <person name="Hauser L."/>
            <person name="Chang Y.-J."/>
            <person name="Jeffries C.D."/>
            <person name="Chain P."/>
            <person name="Meincke L."/>
            <person name="Sims D."/>
            <person name="Brettin T."/>
            <person name="Detter J.C."/>
            <person name="Rohde M."/>
            <person name="Goeker M."/>
            <person name="Bristow J."/>
            <person name="Eisen J.A."/>
            <person name="Markowitz V."/>
            <person name="Kyrpides N.C."/>
            <person name="Klenk H.-P."/>
            <person name="Hugenholtz P."/>
        </authorList>
    </citation>
    <scope>NUCLEOTIDE SEQUENCE [LARGE SCALE GENOMIC DNA]</scope>
    <source>
        <strain evidence="2">DSM 14684 / CIP 108061 / JCM 11494 / NBRC 100937 / ID131577</strain>
    </source>
</reference>
<evidence type="ECO:0000313" key="2">
    <source>
        <dbReference type="Proteomes" id="UP000008229"/>
    </source>
</evidence>
<evidence type="ECO:0000313" key="1">
    <source>
        <dbReference type="EMBL" id="ADB53655.1"/>
    </source>
</evidence>
<accession>D3FEG3</accession>
<dbReference type="KEGG" id="cwo:Cwoe_5249"/>